<comment type="caution">
    <text evidence="2">The sequence shown here is derived from an EMBL/GenBank/DDBJ whole genome shotgun (WGS) entry which is preliminary data.</text>
</comment>
<feature type="non-terminal residue" evidence="2">
    <location>
        <position position="1"/>
    </location>
</feature>
<sequence length="246" mass="28693">FWQRIVLKETSFSLKLLESSFQEVLQYIPAVSVYHYTKACRIALSKKIPVEQTRTLERYDLFMVDEFVSFVASSHNMLGLPYGVRTAKLSTGETLSFATVIRTHSTMDMIRSFIEYKKQHPTNNGKGKQHFSISTMIRMLNHMPATKRHNLSCVDAFKAAAYEAFEAILKIIQRLRELQLIDNEAVKKWTLAFLEIKLYLKHDYNLHLKKDSYIADHDMLYALSDPHNPLFSATFDHKRNLQCPRR</sequence>
<dbReference type="EMBL" id="BTSY01000004">
    <property type="protein sequence ID" value="GMT24290.1"/>
    <property type="molecule type" value="Genomic_DNA"/>
</dbReference>
<evidence type="ECO:0000313" key="1">
    <source>
        <dbReference type="EMBL" id="GMT24290.1"/>
    </source>
</evidence>
<dbReference type="EMBL" id="BTSY01000304">
    <property type="protein sequence ID" value="GMT37859.1"/>
    <property type="molecule type" value="Genomic_DNA"/>
</dbReference>
<evidence type="ECO:0000313" key="3">
    <source>
        <dbReference type="Proteomes" id="UP001432322"/>
    </source>
</evidence>
<proteinExistence type="predicted"/>
<accession>A0AAV5X3E9</accession>
<protein>
    <submittedName>
        <fullName evidence="2">Uncharacterized protein</fullName>
    </submittedName>
</protein>
<keyword evidence="3" id="KW-1185">Reference proteome</keyword>
<dbReference type="Proteomes" id="UP001432322">
    <property type="component" value="Unassembled WGS sequence"/>
</dbReference>
<reference evidence="2" key="1">
    <citation type="submission" date="2023-10" db="EMBL/GenBank/DDBJ databases">
        <title>Genome assembly of Pristionchus species.</title>
        <authorList>
            <person name="Yoshida K."/>
            <person name="Sommer R.J."/>
        </authorList>
    </citation>
    <scope>NUCLEOTIDE SEQUENCE</scope>
    <source>
        <strain evidence="2">RS5133</strain>
    </source>
</reference>
<name>A0AAV5X3E9_9BILA</name>
<organism evidence="2 3">
    <name type="scientific">Pristionchus fissidentatus</name>
    <dbReference type="NCBI Taxonomy" id="1538716"/>
    <lineage>
        <taxon>Eukaryota</taxon>
        <taxon>Metazoa</taxon>
        <taxon>Ecdysozoa</taxon>
        <taxon>Nematoda</taxon>
        <taxon>Chromadorea</taxon>
        <taxon>Rhabditida</taxon>
        <taxon>Rhabditina</taxon>
        <taxon>Diplogasteromorpha</taxon>
        <taxon>Diplogasteroidea</taxon>
        <taxon>Neodiplogasteridae</taxon>
        <taxon>Pristionchus</taxon>
    </lineage>
</organism>
<evidence type="ECO:0000313" key="2">
    <source>
        <dbReference type="EMBL" id="GMT37859.1"/>
    </source>
</evidence>
<dbReference type="AlphaFoldDB" id="A0AAV5X3E9"/>
<gene>
    <name evidence="1" type="ORF">PFISCL1PPCAC_15587</name>
    <name evidence="2" type="ORF">PFISCL1PPCAC_29156</name>
</gene>